<comment type="caution">
    <text evidence="8">The sequence shown here is derived from an EMBL/GenBank/DDBJ whole genome shotgun (WGS) entry which is preliminary data.</text>
</comment>
<dbReference type="NCBIfam" id="NF007812">
    <property type="entry name" value="PRK10520.1"/>
    <property type="match status" value="1"/>
</dbReference>
<feature type="transmembrane region" description="Helical" evidence="7">
    <location>
        <begin position="149"/>
        <end position="173"/>
    </location>
</feature>
<evidence type="ECO:0000256" key="6">
    <source>
        <dbReference type="ARBA" id="ARBA00023136"/>
    </source>
</evidence>
<dbReference type="InterPro" id="IPR001123">
    <property type="entry name" value="LeuE-type"/>
</dbReference>
<evidence type="ECO:0000256" key="5">
    <source>
        <dbReference type="ARBA" id="ARBA00022989"/>
    </source>
</evidence>
<dbReference type="RefSeq" id="WP_110018420.1">
    <property type="nucleotide sequence ID" value="NZ_QGTJ01000005.1"/>
</dbReference>
<evidence type="ECO:0000256" key="3">
    <source>
        <dbReference type="ARBA" id="ARBA00022475"/>
    </source>
</evidence>
<dbReference type="Pfam" id="PF01810">
    <property type="entry name" value="LysE"/>
    <property type="match status" value="1"/>
</dbReference>
<name>A0A317MZY9_9GAMM</name>
<evidence type="ECO:0000313" key="8">
    <source>
        <dbReference type="EMBL" id="PWV61630.1"/>
    </source>
</evidence>
<accession>A0A317MZY9</accession>
<dbReference type="PIRSF" id="PIRSF006324">
    <property type="entry name" value="LeuE"/>
    <property type="match status" value="1"/>
</dbReference>
<evidence type="ECO:0000313" key="9">
    <source>
        <dbReference type="Proteomes" id="UP000246569"/>
    </source>
</evidence>
<dbReference type="AlphaFoldDB" id="A0A317MZY9"/>
<comment type="similarity">
    <text evidence="2">Belongs to the Rht family.</text>
</comment>
<feature type="transmembrane region" description="Helical" evidence="7">
    <location>
        <begin position="39"/>
        <end position="57"/>
    </location>
</feature>
<dbReference type="GO" id="GO:0005886">
    <property type="term" value="C:plasma membrane"/>
    <property type="evidence" value="ECO:0007669"/>
    <property type="project" value="UniProtKB-SubCell"/>
</dbReference>
<evidence type="ECO:0000256" key="1">
    <source>
        <dbReference type="ARBA" id="ARBA00004651"/>
    </source>
</evidence>
<feature type="transmembrane region" description="Helical" evidence="7">
    <location>
        <begin position="63"/>
        <end position="85"/>
    </location>
</feature>
<dbReference type="PANTHER" id="PTHR30086:SF14">
    <property type="entry name" value="HOMOSERINE_HOMOSERINE LACTONE EFFLUX PROTEIN"/>
    <property type="match status" value="1"/>
</dbReference>
<dbReference type="GO" id="GO:0042970">
    <property type="term" value="F:homoserine transmembrane transporter activity"/>
    <property type="evidence" value="ECO:0007669"/>
    <property type="project" value="TreeGrafter"/>
</dbReference>
<comment type="subcellular location">
    <subcellularLocation>
        <location evidence="1">Cell membrane</location>
        <topology evidence="1">Multi-pass membrane protein</topology>
    </subcellularLocation>
</comment>
<dbReference type="Proteomes" id="UP000246569">
    <property type="component" value="Unassembled WGS sequence"/>
</dbReference>
<organism evidence="8 9">
    <name type="scientific">Plasticicumulans acidivorans</name>
    <dbReference type="NCBI Taxonomy" id="886464"/>
    <lineage>
        <taxon>Bacteria</taxon>
        <taxon>Pseudomonadati</taxon>
        <taxon>Pseudomonadota</taxon>
        <taxon>Gammaproteobacteria</taxon>
        <taxon>Candidatus Competibacteraceae</taxon>
        <taxon>Plasticicumulans</taxon>
    </lineage>
</organism>
<evidence type="ECO:0000256" key="2">
    <source>
        <dbReference type="ARBA" id="ARBA00007928"/>
    </source>
</evidence>
<keyword evidence="4 7" id="KW-0812">Transmembrane</keyword>
<dbReference type="EMBL" id="QGTJ01000005">
    <property type="protein sequence ID" value="PWV61630.1"/>
    <property type="molecule type" value="Genomic_DNA"/>
</dbReference>
<keyword evidence="5 7" id="KW-1133">Transmembrane helix</keyword>
<sequence length="209" mass="22358">MDFHVWLTYLAACIVISVSPGAGAVNTMSNAISYGRRRAIASILGLQGGLIVNTLLVGVGLGALIAASATAFMLIKFAGVAYLIWLGVQKWRAPVNYAVSTHDVEPPPAGRLFWQAVIVNITNPKAIVFLVALFPQFLDPQRAQLPQVLILGATLVGVDIIVMCGYATLAGALRRFVQDARRMRLQNRIFGSLFVGAGLLLASVRRQGA</sequence>
<evidence type="ECO:0000256" key="4">
    <source>
        <dbReference type="ARBA" id="ARBA00022692"/>
    </source>
</evidence>
<evidence type="ECO:0000256" key="7">
    <source>
        <dbReference type="SAM" id="Phobius"/>
    </source>
</evidence>
<keyword evidence="9" id="KW-1185">Reference proteome</keyword>
<dbReference type="OrthoDB" id="9804822at2"/>
<reference evidence="8 9" key="1">
    <citation type="submission" date="2018-05" db="EMBL/GenBank/DDBJ databases">
        <title>Genomic Encyclopedia of Type Strains, Phase IV (KMG-IV): sequencing the most valuable type-strain genomes for metagenomic binning, comparative biology and taxonomic classification.</title>
        <authorList>
            <person name="Goeker M."/>
        </authorList>
    </citation>
    <scope>NUCLEOTIDE SEQUENCE [LARGE SCALE GENOMIC DNA]</scope>
    <source>
        <strain evidence="8 9">DSM 23606</strain>
    </source>
</reference>
<dbReference type="PANTHER" id="PTHR30086">
    <property type="entry name" value="ARGININE EXPORTER PROTEIN ARGO"/>
    <property type="match status" value="1"/>
</dbReference>
<proteinExistence type="inferred from homology"/>
<keyword evidence="6 7" id="KW-0472">Membrane</keyword>
<protein>
    <submittedName>
        <fullName evidence="8">Homoserine/homoserine lactone efflux protein</fullName>
    </submittedName>
</protein>
<feature type="transmembrane region" description="Helical" evidence="7">
    <location>
        <begin position="185"/>
        <end position="204"/>
    </location>
</feature>
<feature type="transmembrane region" description="Helical" evidence="7">
    <location>
        <begin position="112"/>
        <end position="137"/>
    </location>
</feature>
<keyword evidence="3" id="KW-1003">Cell membrane</keyword>
<gene>
    <name evidence="8" type="ORF">C7443_10558</name>
</gene>
<feature type="transmembrane region" description="Helical" evidence="7">
    <location>
        <begin position="6"/>
        <end position="27"/>
    </location>
</feature>